<accession>A0A6H5HPV6</accession>
<dbReference type="AlphaFoldDB" id="A0A6H5HPV6"/>
<evidence type="ECO:0000313" key="3">
    <source>
        <dbReference type="Proteomes" id="UP000479000"/>
    </source>
</evidence>
<sequence length="181" mass="20080">MAIPRNSTSTISGRYRWNLSGRLLWPALNDDVIVKIDNDLRLFRGYIMCRDGETVGAALTDFGCVVEPIELWPLPSELKKLPSSAVRILFDKPLAIPESRLVSLNYGVSLSITFLVLFLNSDSYQTYPSPSAGQECKTEQRPAGRQRCNCRFGRPGSSQDQTMVPIRGRGSGPGVQTARQM</sequence>
<dbReference type="OrthoDB" id="6600247at2759"/>
<dbReference type="Proteomes" id="UP000479000">
    <property type="component" value="Unassembled WGS sequence"/>
</dbReference>
<proteinExistence type="predicted"/>
<name>A0A6H5HPV6_9HEMI</name>
<keyword evidence="3" id="KW-1185">Reference proteome</keyword>
<organism evidence="2 3">
    <name type="scientific">Nesidiocoris tenuis</name>
    <dbReference type="NCBI Taxonomy" id="355587"/>
    <lineage>
        <taxon>Eukaryota</taxon>
        <taxon>Metazoa</taxon>
        <taxon>Ecdysozoa</taxon>
        <taxon>Arthropoda</taxon>
        <taxon>Hexapoda</taxon>
        <taxon>Insecta</taxon>
        <taxon>Pterygota</taxon>
        <taxon>Neoptera</taxon>
        <taxon>Paraneoptera</taxon>
        <taxon>Hemiptera</taxon>
        <taxon>Heteroptera</taxon>
        <taxon>Panheteroptera</taxon>
        <taxon>Cimicomorpha</taxon>
        <taxon>Miridae</taxon>
        <taxon>Dicyphina</taxon>
        <taxon>Nesidiocoris</taxon>
    </lineage>
</organism>
<protein>
    <submittedName>
        <fullName evidence="2">Uncharacterized protein</fullName>
    </submittedName>
</protein>
<feature type="region of interest" description="Disordered" evidence="1">
    <location>
        <begin position="152"/>
        <end position="181"/>
    </location>
</feature>
<dbReference type="EMBL" id="CADCXU010035307">
    <property type="protein sequence ID" value="CAB0020416.1"/>
    <property type="molecule type" value="Genomic_DNA"/>
</dbReference>
<evidence type="ECO:0000256" key="1">
    <source>
        <dbReference type="SAM" id="MobiDB-lite"/>
    </source>
</evidence>
<gene>
    <name evidence="2" type="ORF">NTEN_LOCUS24003</name>
</gene>
<reference evidence="2 3" key="1">
    <citation type="submission" date="2020-02" db="EMBL/GenBank/DDBJ databases">
        <authorList>
            <person name="Ferguson B K."/>
        </authorList>
    </citation>
    <scope>NUCLEOTIDE SEQUENCE [LARGE SCALE GENOMIC DNA]</scope>
</reference>
<evidence type="ECO:0000313" key="2">
    <source>
        <dbReference type="EMBL" id="CAB0020416.1"/>
    </source>
</evidence>